<accession>A0ABW5BSZ1</accession>
<dbReference type="EC" id="2.3.-.-" evidence="4"/>
<keyword evidence="1 4" id="KW-0808">Transferase</keyword>
<dbReference type="CDD" id="cd04301">
    <property type="entry name" value="NAT_SF"/>
    <property type="match status" value="1"/>
</dbReference>
<keyword evidence="2 4" id="KW-0012">Acyltransferase</keyword>
<dbReference type="PROSITE" id="PS51186">
    <property type="entry name" value="GNAT"/>
    <property type="match status" value="1"/>
</dbReference>
<proteinExistence type="predicted"/>
<dbReference type="InterPro" id="IPR016181">
    <property type="entry name" value="Acyl_CoA_acyltransferase"/>
</dbReference>
<sequence>MDTRLLSKKHAAAYKSLRLKALQEHPEAFSSSYEEEVAYSIATVEERLNAENSFTFGAFVDEKLVAIATLLPETKNKLKHRANIFAVYVNTSYRKTGIGKKLVEAAINKSKSIEGIEQLYLTVSSSNIAAKNLYQSLSFKTYGTDKKALKVKETYYDEELMVLYL</sequence>
<reference evidence="5" key="1">
    <citation type="journal article" date="2019" name="Int. J. Syst. Evol. Microbiol.">
        <title>The Global Catalogue of Microorganisms (GCM) 10K type strain sequencing project: providing services to taxonomists for standard genome sequencing and annotation.</title>
        <authorList>
            <consortium name="The Broad Institute Genomics Platform"/>
            <consortium name="The Broad Institute Genome Sequencing Center for Infectious Disease"/>
            <person name="Wu L."/>
            <person name="Ma J."/>
        </authorList>
    </citation>
    <scope>NUCLEOTIDE SEQUENCE [LARGE SCALE GENOMIC DNA]</scope>
    <source>
        <strain evidence="5">CGMCC 1.15474</strain>
    </source>
</reference>
<evidence type="ECO:0000256" key="1">
    <source>
        <dbReference type="ARBA" id="ARBA00022679"/>
    </source>
</evidence>
<dbReference type="InterPro" id="IPR000182">
    <property type="entry name" value="GNAT_dom"/>
</dbReference>
<dbReference type="RefSeq" id="WP_247342186.1">
    <property type="nucleotide sequence ID" value="NZ_CP095550.1"/>
</dbReference>
<dbReference type="SUPFAM" id="SSF55729">
    <property type="entry name" value="Acyl-CoA N-acyltransferases (Nat)"/>
    <property type="match status" value="1"/>
</dbReference>
<dbReference type="PANTHER" id="PTHR43420">
    <property type="entry name" value="ACETYLTRANSFERASE"/>
    <property type="match status" value="1"/>
</dbReference>
<evidence type="ECO:0000313" key="5">
    <source>
        <dbReference type="Proteomes" id="UP001597318"/>
    </source>
</evidence>
<protein>
    <submittedName>
        <fullName evidence="4">GNAT family N-acetyltransferase</fullName>
        <ecNumber evidence="4">2.3.-.-</ecNumber>
    </submittedName>
</protein>
<dbReference type="InterPro" id="IPR050680">
    <property type="entry name" value="YpeA/RimI_acetyltransf"/>
</dbReference>
<evidence type="ECO:0000313" key="4">
    <source>
        <dbReference type="EMBL" id="MFD2212570.1"/>
    </source>
</evidence>
<dbReference type="Pfam" id="PF00583">
    <property type="entry name" value="Acetyltransf_1"/>
    <property type="match status" value="1"/>
</dbReference>
<keyword evidence="5" id="KW-1185">Reference proteome</keyword>
<dbReference type="GO" id="GO:0016746">
    <property type="term" value="F:acyltransferase activity"/>
    <property type="evidence" value="ECO:0007669"/>
    <property type="project" value="UniProtKB-KW"/>
</dbReference>
<comment type="caution">
    <text evidence="4">The sequence shown here is derived from an EMBL/GenBank/DDBJ whole genome shotgun (WGS) entry which is preliminary data.</text>
</comment>
<dbReference type="Proteomes" id="UP001597318">
    <property type="component" value="Unassembled WGS sequence"/>
</dbReference>
<dbReference type="EMBL" id="JBHUIK010000001">
    <property type="protein sequence ID" value="MFD2212570.1"/>
    <property type="molecule type" value="Genomic_DNA"/>
</dbReference>
<gene>
    <name evidence="4" type="ORF">ACFSKK_02455</name>
</gene>
<evidence type="ECO:0000256" key="2">
    <source>
        <dbReference type="ARBA" id="ARBA00023315"/>
    </source>
</evidence>
<dbReference type="Gene3D" id="3.40.630.30">
    <property type="match status" value="1"/>
</dbReference>
<feature type="domain" description="N-acetyltransferase" evidence="3">
    <location>
        <begin position="1"/>
        <end position="165"/>
    </location>
</feature>
<evidence type="ECO:0000259" key="3">
    <source>
        <dbReference type="PROSITE" id="PS51186"/>
    </source>
</evidence>
<organism evidence="4 5">
    <name type="scientific">Metabacillus endolithicus</name>
    <dbReference type="NCBI Taxonomy" id="1535204"/>
    <lineage>
        <taxon>Bacteria</taxon>
        <taxon>Bacillati</taxon>
        <taxon>Bacillota</taxon>
        <taxon>Bacilli</taxon>
        <taxon>Bacillales</taxon>
        <taxon>Bacillaceae</taxon>
        <taxon>Metabacillus</taxon>
    </lineage>
</organism>
<name>A0ABW5BSZ1_9BACI</name>